<feature type="binding site" evidence="7">
    <location>
        <position position="45"/>
    </location>
    <ligand>
        <name>Zn(2+)</name>
        <dbReference type="ChEBI" id="CHEBI:29105"/>
    </ligand>
</feature>
<keyword evidence="4 7" id="KW-0862">Zinc</keyword>
<dbReference type="PANTHER" id="PTHR11002:SF76">
    <property type="entry name" value="CARBONIC ANHYDRASE"/>
    <property type="match status" value="1"/>
</dbReference>
<evidence type="ECO:0000313" key="9">
    <source>
        <dbReference type="Proteomes" id="UP001304300"/>
    </source>
</evidence>
<dbReference type="Proteomes" id="UP001304300">
    <property type="component" value="Chromosome"/>
</dbReference>
<dbReference type="AlphaFoldDB" id="A0AAQ3QV59"/>
<feature type="binding site" evidence="7">
    <location>
        <position position="47"/>
    </location>
    <ligand>
        <name>Zn(2+)</name>
        <dbReference type="ChEBI" id="CHEBI:29105"/>
    </ligand>
</feature>
<keyword evidence="9" id="KW-1185">Reference proteome</keyword>
<keyword evidence="5" id="KW-0456">Lyase</keyword>
<keyword evidence="3 7" id="KW-0479">Metal-binding</keyword>
<dbReference type="Pfam" id="PF00484">
    <property type="entry name" value="Pro_CA"/>
    <property type="match status" value="1"/>
</dbReference>
<dbReference type="InterPro" id="IPR001765">
    <property type="entry name" value="Carbonic_anhydrase"/>
</dbReference>
<dbReference type="GO" id="GO:0004089">
    <property type="term" value="F:carbonate dehydratase activity"/>
    <property type="evidence" value="ECO:0007669"/>
    <property type="project" value="UniProtKB-EC"/>
</dbReference>
<dbReference type="EMBL" id="CP136920">
    <property type="protein sequence ID" value="WOO40562.1"/>
    <property type="molecule type" value="Genomic_DNA"/>
</dbReference>
<gene>
    <name evidence="8" type="ORF">RZN69_18225</name>
</gene>
<comment type="cofactor">
    <cofactor evidence="7">
        <name>Zn(2+)</name>
        <dbReference type="ChEBI" id="CHEBI:29105"/>
    </cofactor>
    <text evidence="7">Binds 1 zinc ion per subunit.</text>
</comment>
<evidence type="ECO:0000256" key="5">
    <source>
        <dbReference type="ARBA" id="ARBA00023239"/>
    </source>
</evidence>
<evidence type="ECO:0000256" key="4">
    <source>
        <dbReference type="ARBA" id="ARBA00022833"/>
    </source>
</evidence>
<proteinExistence type="inferred from homology"/>
<organism evidence="8 9">
    <name type="scientific">Rubellicoccus peritrichatus</name>
    <dbReference type="NCBI Taxonomy" id="3080537"/>
    <lineage>
        <taxon>Bacteria</taxon>
        <taxon>Pseudomonadati</taxon>
        <taxon>Verrucomicrobiota</taxon>
        <taxon>Opitutia</taxon>
        <taxon>Puniceicoccales</taxon>
        <taxon>Cerasicoccaceae</taxon>
        <taxon>Rubellicoccus</taxon>
    </lineage>
</organism>
<dbReference type="GO" id="GO:0008270">
    <property type="term" value="F:zinc ion binding"/>
    <property type="evidence" value="ECO:0007669"/>
    <property type="project" value="InterPro"/>
</dbReference>
<evidence type="ECO:0000256" key="6">
    <source>
        <dbReference type="ARBA" id="ARBA00048348"/>
    </source>
</evidence>
<dbReference type="EC" id="4.2.1.1" evidence="2"/>
<dbReference type="Gene3D" id="3.40.1050.10">
    <property type="entry name" value="Carbonic anhydrase"/>
    <property type="match status" value="1"/>
</dbReference>
<evidence type="ECO:0000313" key="8">
    <source>
        <dbReference type="EMBL" id="WOO40562.1"/>
    </source>
</evidence>
<dbReference type="RefSeq" id="WP_317832659.1">
    <property type="nucleotide sequence ID" value="NZ_CP136920.1"/>
</dbReference>
<sequence>MEPVTPSTALKKVFHGNNQFVQKQDHEKFEAYENEQHPSITLLTCCDSRVQGSVFGLDPIDQFFSIRNIGNQLTAATGSIDYGVRNLQTPLLLILGHTRCGAVKAAMGDYRNESMQIIQELNGLHISLMDVDSASDKEAAWLHAVEKNVDYQVELAQRRYAEEVNSGRLVIAGCVYDFVNLYGKNRGRVILRNLNGETNPQKIRDSEVLQSLDQEILKQIIIM</sequence>
<dbReference type="SMART" id="SM00947">
    <property type="entry name" value="Pro_CA"/>
    <property type="match status" value="1"/>
</dbReference>
<accession>A0AAQ3QV59</accession>
<dbReference type="KEGG" id="puo:RZN69_18225"/>
<feature type="binding site" evidence="7">
    <location>
        <position position="100"/>
    </location>
    <ligand>
        <name>Zn(2+)</name>
        <dbReference type="ChEBI" id="CHEBI:29105"/>
    </ligand>
</feature>
<evidence type="ECO:0000256" key="1">
    <source>
        <dbReference type="ARBA" id="ARBA00006217"/>
    </source>
</evidence>
<dbReference type="InterPro" id="IPR036874">
    <property type="entry name" value="Carbonic_anhydrase_sf"/>
</dbReference>
<comment type="similarity">
    <text evidence="1">Belongs to the beta-class carbonic anhydrase family.</text>
</comment>
<comment type="catalytic activity">
    <reaction evidence="6">
        <text>hydrogencarbonate + H(+) = CO2 + H2O</text>
        <dbReference type="Rhea" id="RHEA:10748"/>
        <dbReference type="ChEBI" id="CHEBI:15377"/>
        <dbReference type="ChEBI" id="CHEBI:15378"/>
        <dbReference type="ChEBI" id="CHEBI:16526"/>
        <dbReference type="ChEBI" id="CHEBI:17544"/>
        <dbReference type="EC" id="4.2.1.1"/>
    </reaction>
</comment>
<dbReference type="PANTHER" id="PTHR11002">
    <property type="entry name" value="CARBONIC ANHYDRASE"/>
    <property type="match status" value="1"/>
</dbReference>
<feature type="binding site" evidence="7">
    <location>
        <position position="97"/>
    </location>
    <ligand>
        <name>Zn(2+)</name>
        <dbReference type="ChEBI" id="CHEBI:29105"/>
    </ligand>
</feature>
<protein>
    <recommendedName>
        <fullName evidence="2">carbonic anhydrase</fullName>
        <ecNumber evidence="2">4.2.1.1</ecNumber>
    </recommendedName>
</protein>
<dbReference type="SUPFAM" id="SSF53056">
    <property type="entry name" value="beta-carbonic anhydrase, cab"/>
    <property type="match status" value="1"/>
</dbReference>
<evidence type="ECO:0000256" key="3">
    <source>
        <dbReference type="ARBA" id="ARBA00022723"/>
    </source>
</evidence>
<evidence type="ECO:0000256" key="2">
    <source>
        <dbReference type="ARBA" id="ARBA00012925"/>
    </source>
</evidence>
<name>A0AAQ3QV59_9BACT</name>
<reference evidence="8 9" key="1">
    <citation type="submission" date="2023-10" db="EMBL/GenBank/DDBJ databases">
        <title>Rubellicoccus peritrichatus gen. nov., sp. nov., isolated from an algae of coral reef tank.</title>
        <authorList>
            <person name="Luo J."/>
        </authorList>
    </citation>
    <scope>NUCLEOTIDE SEQUENCE [LARGE SCALE GENOMIC DNA]</scope>
    <source>
        <strain evidence="8 9">CR14</strain>
    </source>
</reference>
<evidence type="ECO:0000256" key="7">
    <source>
        <dbReference type="PIRSR" id="PIRSR601765-1"/>
    </source>
</evidence>